<sequence>MNRSLPKKVTRPSFCLNVVEKACLPYPWTNRFFPSYTFQMSHPFSVCMTEGSAIMLKTSMPSKDSTLLKNIFTQYSGRQARI</sequence>
<name>A0A101LUH6_PICGL</name>
<geneLocation type="mitochondrion" evidence="1"/>
<accession>A0A101LUH6</accession>
<evidence type="ECO:0000313" key="1">
    <source>
        <dbReference type="EMBL" id="KUM45388.1"/>
    </source>
</evidence>
<proteinExistence type="predicted"/>
<organism evidence="1">
    <name type="scientific">Picea glauca</name>
    <name type="common">White spruce</name>
    <name type="synonym">Pinus glauca</name>
    <dbReference type="NCBI Taxonomy" id="3330"/>
    <lineage>
        <taxon>Eukaryota</taxon>
        <taxon>Viridiplantae</taxon>
        <taxon>Streptophyta</taxon>
        <taxon>Embryophyta</taxon>
        <taxon>Tracheophyta</taxon>
        <taxon>Spermatophyta</taxon>
        <taxon>Pinopsida</taxon>
        <taxon>Pinidae</taxon>
        <taxon>Conifers I</taxon>
        <taxon>Pinales</taxon>
        <taxon>Pinaceae</taxon>
        <taxon>Picea</taxon>
    </lineage>
</organism>
<comment type="caution">
    <text evidence="1">The sequence shown here is derived from an EMBL/GenBank/DDBJ whole genome shotgun (WGS) entry which is preliminary data.</text>
</comment>
<gene>
    <name evidence="1" type="ORF">ABT39_MTgene2655</name>
</gene>
<keyword evidence="1" id="KW-0496">Mitochondrion</keyword>
<protein>
    <submittedName>
        <fullName evidence="1">Uncharacterized protein</fullName>
    </submittedName>
</protein>
<dbReference type="EMBL" id="LKAM01000019">
    <property type="protein sequence ID" value="KUM45388.1"/>
    <property type="molecule type" value="Genomic_DNA"/>
</dbReference>
<reference evidence="1" key="1">
    <citation type="journal article" date="2015" name="Genome Biol. Evol.">
        <title>Organellar Genomes of White Spruce (Picea glauca): Assembly and Annotation.</title>
        <authorList>
            <person name="Jackman S.D."/>
            <person name="Warren R.L."/>
            <person name="Gibb E.A."/>
            <person name="Vandervalk B.P."/>
            <person name="Mohamadi H."/>
            <person name="Chu J."/>
            <person name="Raymond A."/>
            <person name="Pleasance S."/>
            <person name="Coope R."/>
            <person name="Wildung M.R."/>
            <person name="Ritland C.E."/>
            <person name="Bousquet J."/>
            <person name="Jones S.J."/>
            <person name="Bohlmann J."/>
            <person name="Birol I."/>
        </authorList>
    </citation>
    <scope>NUCLEOTIDE SEQUENCE [LARGE SCALE GENOMIC DNA]</scope>
    <source>
        <tissue evidence="1">Flushing bud</tissue>
    </source>
</reference>
<dbReference type="AlphaFoldDB" id="A0A101LUH6"/>